<protein>
    <submittedName>
        <fullName evidence="2">Uncharacterized protein</fullName>
    </submittedName>
</protein>
<dbReference type="AlphaFoldDB" id="A0AAN6Z557"/>
<proteinExistence type="predicted"/>
<dbReference type="EMBL" id="MU853225">
    <property type="protein sequence ID" value="KAK4125452.1"/>
    <property type="molecule type" value="Genomic_DNA"/>
</dbReference>
<dbReference type="PANTHER" id="PTHR36142:SF2">
    <property type="entry name" value="METALLO-HYDROLASE_OXIDOREDUCTASE SUPERFAMILY PROTEIN"/>
    <property type="match status" value="1"/>
</dbReference>
<comment type="caution">
    <text evidence="2">The sequence shown here is derived from an EMBL/GenBank/DDBJ whole genome shotgun (WGS) entry which is preliminary data.</text>
</comment>
<name>A0AAN6Z557_9PEZI</name>
<evidence type="ECO:0000256" key="1">
    <source>
        <dbReference type="SAM" id="MobiDB-lite"/>
    </source>
</evidence>
<reference evidence="2" key="2">
    <citation type="submission" date="2023-05" db="EMBL/GenBank/DDBJ databases">
        <authorList>
            <consortium name="Lawrence Berkeley National Laboratory"/>
            <person name="Steindorff A."/>
            <person name="Hensen N."/>
            <person name="Bonometti L."/>
            <person name="Westerberg I."/>
            <person name="Brannstrom I.O."/>
            <person name="Guillou S."/>
            <person name="Cros-Aarteil S."/>
            <person name="Calhoun S."/>
            <person name="Haridas S."/>
            <person name="Kuo A."/>
            <person name="Mondo S."/>
            <person name="Pangilinan J."/>
            <person name="Riley R."/>
            <person name="Labutti K."/>
            <person name="Andreopoulos B."/>
            <person name="Lipzen A."/>
            <person name="Chen C."/>
            <person name="Yanf M."/>
            <person name="Daum C."/>
            <person name="Ng V."/>
            <person name="Clum A."/>
            <person name="Ohm R."/>
            <person name="Martin F."/>
            <person name="Silar P."/>
            <person name="Natvig D."/>
            <person name="Lalanne C."/>
            <person name="Gautier V."/>
            <person name="Ament-Velasquez S.L."/>
            <person name="Kruys A."/>
            <person name="Hutchinson M.I."/>
            <person name="Powell A.J."/>
            <person name="Barry K."/>
            <person name="Miller A.N."/>
            <person name="Grigoriev I.V."/>
            <person name="Debuchy R."/>
            <person name="Gladieux P."/>
            <person name="Thoren M.H."/>
            <person name="Johannesson H."/>
        </authorList>
    </citation>
    <scope>NUCLEOTIDE SEQUENCE</scope>
    <source>
        <strain evidence="2">CBS 731.68</strain>
    </source>
</reference>
<dbReference type="PANTHER" id="PTHR36142">
    <property type="entry name" value="METALLO-HYDROLASE/OXIDOREDUCTASE SUPERFAMILY PROTEIN"/>
    <property type="match status" value="1"/>
</dbReference>
<evidence type="ECO:0000313" key="3">
    <source>
        <dbReference type="Proteomes" id="UP001302602"/>
    </source>
</evidence>
<dbReference type="RefSeq" id="XP_062649223.1">
    <property type="nucleotide sequence ID" value="XM_062792295.1"/>
</dbReference>
<organism evidence="2 3">
    <name type="scientific">Parathielavia appendiculata</name>
    <dbReference type="NCBI Taxonomy" id="2587402"/>
    <lineage>
        <taxon>Eukaryota</taxon>
        <taxon>Fungi</taxon>
        <taxon>Dikarya</taxon>
        <taxon>Ascomycota</taxon>
        <taxon>Pezizomycotina</taxon>
        <taxon>Sordariomycetes</taxon>
        <taxon>Sordariomycetidae</taxon>
        <taxon>Sordariales</taxon>
        <taxon>Chaetomiaceae</taxon>
        <taxon>Parathielavia</taxon>
    </lineage>
</organism>
<keyword evidence="3" id="KW-1185">Reference proteome</keyword>
<evidence type="ECO:0000313" key="2">
    <source>
        <dbReference type="EMBL" id="KAK4125452.1"/>
    </source>
</evidence>
<dbReference type="Gene3D" id="3.60.15.10">
    <property type="entry name" value="Ribonuclease Z/Hydroxyacylglutathione hydrolase-like"/>
    <property type="match status" value="1"/>
</dbReference>
<feature type="region of interest" description="Disordered" evidence="1">
    <location>
        <begin position="340"/>
        <end position="372"/>
    </location>
</feature>
<dbReference type="Proteomes" id="UP001302602">
    <property type="component" value="Unassembled WGS sequence"/>
</dbReference>
<dbReference type="InterPro" id="IPR036866">
    <property type="entry name" value="RibonucZ/Hydroxyglut_hydro"/>
</dbReference>
<reference evidence="2" key="1">
    <citation type="journal article" date="2023" name="Mol. Phylogenet. Evol.">
        <title>Genome-scale phylogeny and comparative genomics of the fungal order Sordariales.</title>
        <authorList>
            <person name="Hensen N."/>
            <person name="Bonometti L."/>
            <person name="Westerberg I."/>
            <person name="Brannstrom I.O."/>
            <person name="Guillou S."/>
            <person name="Cros-Aarteil S."/>
            <person name="Calhoun S."/>
            <person name="Haridas S."/>
            <person name="Kuo A."/>
            <person name="Mondo S."/>
            <person name="Pangilinan J."/>
            <person name="Riley R."/>
            <person name="LaButti K."/>
            <person name="Andreopoulos B."/>
            <person name="Lipzen A."/>
            <person name="Chen C."/>
            <person name="Yan M."/>
            <person name="Daum C."/>
            <person name="Ng V."/>
            <person name="Clum A."/>
            <person name="Steindorff A."/>
            <person name="Ohm R.A."/>
            <person name="Martin F."/>
            <person name="Silar P."/>
            <person name="Natvig D.O."/>
            <person name="Lalanne C."/>
            <person name="Gautier V."/>
            <person name="Ament-Velasquez S.L."/>
            <person name="Kruys A."/>
            <person name="Hutchinson M.I."/>
            <person name="Powell A.J."/>
            <person name="Barry K."/>
            <person name="Miller A.N."/>
            <person name="Grigoriev I.V."/>
            <person name="Debuchy R."/>
            <person name="Gladieux P."/>
            <person name="Hiltunen Thoren M."/>
            <person name="Johannesson H."/>
        </authorList>
    </citation>
    <scope>NUCLEOTIDE SEQUENCE</scope>
    <source>
        <strain evidence="2">CBS 731.68</strain>
    </source>
</reference>
<sequence>MSQSRADTLQAHFSSADGAPRPILTSLNGDHSWLISFPRPAAERARTGSKAYFHVVSEPWLTGRASVGNPWIMEIRTETPAAIPSGTAVEAVIGEIEKAAASANLITPNTAPTHEAATDEASSPIDAIFLNFHYPDHLDEATLRTFDGAIPVFATPEAAAIARRWGHFSRITETRDLDSAAPTDSWPSLHPGGSLPEWLSVFRVPGHRELNFATAVVYSHQDNGDKTRNKMQHELLLYSPHGIKADQPTLRALLANVVTDSSSSPDDDSDASMMSVLAILHGLKESFSFGRATVLGVAGGLALERVAGPRYWVKSHDARLGYTGVLPFLARTNDVRRTMQSGLEEEEDKLKLEGEGDVNGGGGGGEGRREPNFVEVENGSCFVL</sequence>
<feature type="non-terminal residue" evidence="2">
    <location>
        <position position="384"/>
    </location>
</feature>
<dbReference type="GeneID" id="87829064"/>
<gene>
    <name evidence="2" type="ORF">N657DRAFT_642175</name>
</gene>
<accession>A0AAN6Z557</accession>